<organism evidence="1 2">
    <name type="scientific">Portunus trituberculatus</name>
    <name type="common">Swimming crab</name>
    <name type="synonym">Neptunus trituberculatus</name>
    <dbReference type="NCBI Taxonomy" id="210409"/>
    <lineage>
        <taxon>Eukaryota</taxon>
        <taxon>Metazoa</taxon>
        <taxon>Ecdysozoa</taxon>
        <taxon>Arthropoda</taxon>
        <taxon>Crustacea</taxon>
        <taxon>Multicrustacea</taxon>
        <taxon>Malacostraca</taxon>
        <taxon>Eumalacostraca</taxon>
        <taxon>Eucarida</taxon>
        <taxon>Decapoda</taxon>
        <taxon>Pleocyemata</taxon>
        <taxon>Brachyura</taxon>
        <taxon>Eubrachyura</taxon>
        <taxon>Portunoidea</taxon>
        <taxon>Portunidae</taxon>
        <taxon>Portuninae</taxon>
        <taxon>Portunus</taxon>
    </lineage>
</organism>
<dbReference type="OrthoDB" id="6354508at2759"/>
<keyword evidence="2" id="KW-1185">Reference proteome</keyword>
<protein>
    <submittedName>
        <fullName evidence="1">Uncharacterized protein</fullName>
    </submittedName>
</protein>
<accession>A0A5B7K4B0</accession>
<sequence>MEAKGRALVDNLERTLAEEAMWVEKQYRDLLEHYTQEQDNNNQAHTLTCSHLVHTLTLLLHSNKNVVSSQLMHLSLLQASSFLIIMLFYQTDFLKMGDMIRIRCLL</sequence>
<evidence type="ECO:0000313" key="2">
    <source>
        <dbReference type="Proteomes" id="UP000324222"/>
    </source>
</evidence>
<dbReference type="Proteomes" id="UP000324222">
    <property type="component" value="Unassembled WGS sequence"/>
</dbReference>
<comment type="caution">
    <text evidence="1">The sequence shown here is derived from an EMBL/GenBank/DDBJ whole genome shotgun (WGS) entry which is preliminary data.</text>
</comment>
<reference evidence="1 2" key="1">
    <citation type="submission" date="2019-05" db="EMBL/GenBank/DDBJ databases">
        <title>Another draft genome of Portunus trituberculatus and its Hox gene families provides insights of decapod evolution.</title>
        <authorList>
            <person name="Jeong J.-H."/>
            <person name="Song I."/>
            <person name="Kim S."/>
            <person name="Choi T."/>
            <person name="Kim D."/>
            <person name="Ryu S."/>
            <person name="Kim W."/>
        </authorList>
    </citation>
    <scope>NUCLEOTIDE SEQUENCE [LARGE SCALE GENOMIC DNA]</scope>
    <source>
        <tissue evidence="1">Muscle</tissue>
    </source>
</reference>
<evidence type="ECO:0000313" key="1">
    <source>
        <dbReference type="EMBL" id="MPD00088.1"/>
    </source>
</evidence>
<dbReference type="AlphaFoldDB" id="A0A5B7K4B0"/>
<name>A0A5B7K4B0_PORTR</name>
<dbReference type="EMBL" id="VSRR010121297">
    <property type="protein sequence ID" value="MPD00088.1"/>
    <property type="molecule type" value="Genomic_DNA"/>
</dbReference>
<proteinExistence type="predicted"/>
<gene>
    <name evidence="1" type="ORF">E2C01_095538</name>
</gene>